<dbReference type="Pfam" id="PF01479">
    <property type="entry name" value="S4"/>
    <property type="match status" value="1"/>
</dbReference>
<name>A0A127FB77_STEDE</name>
<proteinExistence type="predicted"/>
<reference evidence="4 5" key="1">
    <citation type="submission" date="2015-06" db="EMBL/GenBank/DDBJ databases">
        <title>A Comprehensive Approach to Explore the Metabolic and Phylogenetic Diversity of Bacterial Steroid Degradation in the Environment: Testosterone as an Example.</title>
        <authorList>
            <person name="Yang F.-C."/>
            <person name="Chen Y.-L."/>
            <person name="Yu C.-P."/>
            <person name="Tang S.-L."/>
            <person name="Wang P.-H."/>
            <person name="Ismail W."/>
            <person name="Wang C.-H."/>
            <person name="Yang C.-Y."/>
            <person name="Chiang Y.-R."/>
        </authorList>
    </citation>
    <scope>NUCLEOTIDE SEQUENCE [LARGE SCALE GENOMIC DNA]</scope>
    <source>
        <strain evidence="4 5">DSM 18526</strain>
    </source>
</reference>
<dbReference type="SUPFAM" id="SSF55174">
    <property type="entry name" value="Alpha-L RNA-binding motif"/>
    <property type="match status" value="1"/>
</dbReference>
<evidence type="ECO:0000313" key="5">
    <source>
        <dbReference type="Proteomes" id="UP000070250"/>
    </source>
</evidence>
<dbReference type="KEGG" id="sdf:ACG33_07055"/>
<dbReference type="RefSeq" id="WP_066919876.1">
    <property type="nucleotide sequence ID" value="NZ_CP011971.1"/>
</dbReference>
<dbReference type="GO" id="GO:0003723">
    <property type="term" value="F:RNA binding"/>
    <property type="evidence" value="ECO:0007669"/>
    <property type="project" value="UniProtKB-KW"/>
</dbReference>
<dbReference type="CDD" id="cd00165">
    <property type="entry name" value="S4"/>
    <property type="match status" value="1"/>
</dbReference>
<organism evidence="4 5">
    <name type="scientific">Steroidobacter denitrificans</name>
    <dbReference type="NCBI Taxonomy" id="465721"/>
    <lineage>
        <taxon>Bacteria</taxon>
        <taxon>Pseudomonadati</taxon>
        <taxon>Pseudomonadota</taxon>
        <taxon>Gammaproteobacteria</taxon>
        <taxon>Steroidobacterales</taxon>
        <taxon>Steroidobacteraceae</taxon>
        <taxon>Steroidobacter</taxon>
    </lineage>
</organism>
<accession>A0A127FB77</accession>
<dbReference type="AlphaFoldDB" id="A0A127FB77"/>
<dbReference type="GO" id="GO:0006396">
    <property type="term" value="P:RNA processing"/>
    <property type="evidence" value="ECO:0007669"/>
    <property type="project" value="UniProtKB-ARBA"/>
</dbReference>
<evidence type="ECO:0000313" key="4">
    <source>
        <dbReference type="EMBL" id="AMN46858.1"/>
    </source>
</evidence>
<dbReference type="PANTHER" id="PTHR47683:SF3">
    <property type="entry name" value="RIBOSOMAL LARGE SUBUNIT PSEUDOURIDINE SYNTHASE B"/>
    <property type="match status" value="1"/>
</dbReference>
<dbReference type="SUPFAM" id="SSF55120">
    <property type="entry name" value="Pseudouridine synthase"/>
    <property type="match status" value="1"/>
</dbReference>
<dbReference type="PROSITE" id="PS50889">
    <property type="entry name" value="S4"/>
    <property type="match status" value="1"/>
</dbReference>
<sequence>MSERLHKVLAQHGLGSRREIEKWMLEGRILLNGKAALPGEHYRSGDRVMLDGRDVTAHLQTSKGPQVLIYHKPQGQHISVRGPDETPHESESSQDHAAIAGARASVLESLPAIRGGRWLVINAMQTGDSGLLLLTRDGRLADALRRRAATTPTTYVARVLVPAPDFDLATLPRTVNYDGEMLEFETIEAAGGEGTNRWFRIESPHAHRRAAVRALFESRGLAVSRVIQLRFAGLELPRDLPRGRHRAVSEQEVAALYAHAGLAMPQEQKTTANFAATHSRRRPPPDRRKPKRPGSRSMRKHAQQAGAAVPESGAPEAGTGRRPASRPHTQARPRAQERSPARAGMPPSARGRRRGKATGTRKSRR</sequence>
<feature type="region of interest" description="Disordered" evidence="2">
    <location>
        <begin position="273"/>
        <end position="365"/>
    </location>
</feature>
<dbReference type="PANTHER" id="PTHR47683">
    <property type="entry name" value="PSEUDOURIDINE SYNTHASE FAMILY PROTEIN-RELATED"/>
    <property type="match status" value="1"/>
</dbReference>
<dbReference type="STRING" id="465721.ACG33_07055"/>
<dbReference type="Gene3D" id="3.10.290.10">
    <property type="entry name" value="RNA-binding S4 domain"/>
    <property type="match status" value="1"/>
</dbReference>
<dbReference type="Gene3D" id="3.30.2350.10">
    <property type="entry name" value="Pseudouridine synthase"/>
    <property type="match status" value="1"/>
</dbReference>
<dbReference type="OrthoDB" id="9807213at2"/>
<dbReference type="InterPro" id="IPR050343">
    <property type="entry name" value="RsuA_PseudoU_synthase"/>
</dbReference>
<dbReference type="GO" id="GO:0001522">
    <property type="term" value="P:pseudouridine synthesis"/>
    <property type="evidence" value="ECO:0007669"/>
    <property type="project" value="InterPro"/>
</dbReference>
<dbReference type="Proteomes" id="UP000070250">
    <property type="component" value="Chromosome"/>
</dbReference>
<dbReference type="GO" id="GO:0160139">
    <property type="term" value="F:23S rRNA pseudouridine(2605) synthase activity"/>
    <property type="evidence" value="ECO:0007669"/>
    <property type="project" value="UniProtKB-EC"/>
</dbReference>
<dbReference type="EMBL" id="CP011971">
    <property type="protein sequence ID" value="AMN46858.1"/>
    <property type="molecule type" value="Genomic_DNA"/>
</dbReference>
<dbReference type="EC" id="5.4.99.22" evidence="4"/>
<evidence type="ECO:0000256" key="1">
    <source>
        <dbReference type="PROSITE-ProRule" id="PRU00182"/>
    </source>
</evidence>
<feature type="compositionally biased region" description="Basic residues" evidence="2">
    <location>
        <begin position="278"/>
        <end position="302"/>
    </location>
</feature>
<keyword evidence="1" id="KW-0694">RNA-binding</keyword>
<keyword evidence="4" id="KW-0413">Isomerase</keyword>
<dbReference type="InterPro" id="IPR002942">
    <property type="entry name" value="S4_RNA-bd"/>
</dbReference>
<evidence type="ECO:0000259" key="3">
    <source>
        <dbReference type="SMART" id="SM00363"/>
    </source>
</evidence>
<dbReference type="InterPro" id="IPR020103">
    <property type="entry name" value="PsdUridine_synth_cat_dom_sf"/>
</dbReference>
<keyword evidence="5" id="KW-1185">Reference proteome</keyword>
<gene>
    <name evidence="4" type="ORF">ACG33_07055</name>
</gene>
<dbReference type="SMART" id="SM00363">
    <property type="entry name" value="S4"/>
    <property type="match status" value="1"/>
</dbReference>
<dbReference type="InterPro" id="IPR036986">
    <property type="entry name" value="S4_RNA-bd_sf"/>
</dbReference>
<evidence type="ECO:0000256" key="2">
    <source>
        <dbReference type="SAM" id="MobiDB-lite"/>
    </source>
</evidence>
<protein>
    <submittedName>
        <fullName evidence="4">23S rRNA pseudouridine2605 synthase</fullName>
        <ecNumber evidence="4">5.4.99.22</ecNumber>
    </submittedName>
</protein>
<feature type="domain" description="RNA-binding S4" evidence="3">
    <location>
        <begin position="3"/>
        <end position="61"/>
    </location>
</feature>
<feature type="compositionally biased region" description="Basic residues" evidence="2">
    <location>
        <begin position="350"/>
        <end position="365"/>
    </location>
</feature>